<name>A0A8J3VTC2_9ACTN</name>
<keyword evidence="7" id="KW-0472">Membrane</keyword>
<dbReference type="AlphaFoldDB" id="A0A8J3VTC2"/>
<keyword evidence="6" id="KW-0418">Kinase</keyword>
<comment type="catalytic activity">
    <reaction evidence="1">
        <text>ATP + protein L-histidine = ADP + protein N-phospho-L-histidine.</text>
        <dbReference type="EC" id="2.7.13.3"/>
    </reaction>
</comment>
<sequence>MASLPGMAGPGMAGMPGMRPTGTAPAGLTAEAGRAGDGVWPRVCEQFALRVLAAVYQMSSQLEAAEAEEENPERLEKLYRIDHANARIRRQAENLQVLAGHKVEDAGRQVTHLLDVVRAAASAIEHYPRVHFGSMAELAVVEFAADDVIRVLTELLDNATRFSPPSSTVRVSAHITELGSVLVRVEDSGVGLGAVRLAALNAMFEADYPAVLSGNPDSHIGLLVVQRLALMHRMRVRLNGRQPGGTTATVLIPDGLICEVPPLPDDPPPASAKEPSGQFDTSDGYRGRAPVADGQPHQYQQQPGGPNDGADEYPSLQLSTAAGLPRRPRTSLRDQPTAGGFGIDATNGTAPSLGPTNGNPPGGFGGGLPTAGPAAGGRKAGIAAVFGQAAPDADRIPWPDETADFAAGISDAHDAAESDAAESDTFDAFGGDVHTTFGDQGFEGTDR</sequence>
<proteinExistence type="predicted"/>
<evidence type="ECO:0000313" key="10">
    <source>
        <dbReference type="EMBL" id="GIH18040.1"/>
    </source>
</evidence>
<feature type="compositionally biased region" description="Gly residues" evidence="8">
    <location>
        <begin position="360"/>
        <end position="377"/>
    </location>
</feature>
<dbReference type="EMBL" id="BONZ01000062">
    <property type="protein sequence ID" value="GIH18040.1"/>
    <property type="molecule type" value="Genomic_DNA"/>
</dbReference>
<evidence type="ECO:0000259" key="9">
    <source>
        <dbReference type="PROSITE" id="PS50109"/>
    </source>
</evidence>
<dbReference type="SMART" id="SM00387">
    <property type="entry name" value="HATPase_c"/>
    <property type="match status" value="1"/>
</dbReference>
<feature type="domain" description="Histidine kinase" evidence="9">
    <location>
        <begin position="148"/>
        <end position="256"/>
    </location>
</feature>
<dbReference type="InterPro" id="IPR005467">
    <property type="entry name" value="His_kinase_dom"/>
</dbReference>
<evidence type="ECO:0000256" key="5">
    <source>
        <dbReference type="ARBA" id="ARBA00022692"/>
    </source>
</evidence>
<evidence type="ECO:0000256" key="7">
    <source>
        <dbReference type="ARBA" id="ARBA00022989"/>
    </source>
</evidence>
<feature type="compositionally biased region" description="Pro residues" evidence="8">
    <location>
        <begin position="261"/>
        <end position="270"/>
    </location>
</feature>
<dbReference type="PANTHER" id="PTHR45436:SF5">
    <property type="entry name" value="SENSOR HISTIDINE KINASE TRCS"/>
    <property type="match status" value="1"/>
</dbReference>
<dbReference type="EC" id="2.7.13.3" evidence="2"/>
<evidence type="ECO:0000256" key="4">
    <source>
        <dbReference type="ARBA" id="ARBA00022679"/>
    </source>
</evidence>
<evidence type="ECO:0000256" key="2">
    <source>
        <dbReference type="ARBA" id="ARBA00012438"/>
    </source>
</evidence>
<dbReference type="GO" id="GO:0004673">
    <property type="term" value="F:protein histidine kinase activity"/>
    <property type="evidence" value="ECO:0007669"/>
    <property type="project" value="UniProtKB-EC"/>
</dbReference>
<feature type="region of interest" description="Disordered" evidence="8">
    <location>
        <begin position="1"/>
        <end position="30"/>
    </location>
</feature>
<feature type="region of interest" description="Disordered" evidence="8">
    <location>
        <begin position="258"/>
        <end position="377"/>
    </location>
</feature>
<gene>
    <name evidence="10" type="ORF">Raf01_62120</name>
</gene>
<dbReference type="Gene3D" id="3.30.565.10">
    <property type="entry name" value="Histidine kinase-like ATPase, C-terminal domain"/>
    <property type="match status" value="1"/>
</dbReference>
<keyword evidence="5" id="KW-0812">Transmembrane</keyword>
<reference evidence="10" key="1">
    <citation type="submission" date="2021-01" db="EMBL/GenBank/DDBJ databases">
        <title>Whole genome shotgun sequence of Rugosimonospora africana NBRC 104875.</title>
        <authorList>
            <person name="Komaki H."/>
            <person name="Tamura T."/>
        </authorList>
    </citation>
    <scope>NUCLEOTIDE SEQUENCE</scope>
    <source>
        <strain evidence="10">NBRC 104875</strain>
    </source>
</reference>
<keyword evidence="7" id="KW-1133">Transmembrane helix</keyword>
<feature type="compositionally biased region" description="Low complexity" evidence="8">
    <location>
        <begin position="294"/>
        <end position="305"/>
    </location>
</feature>
<protein>
    <recommendedName>
        <fullName evidence="2">histidine kinase</fullName>
        <ecNumber evidence="2">2.7.13.3</ecNumber>
    </recommendedName>
</protein>
<evidence type="ECO:0000256" key="6">
    <source>
        <dbReference type="ARBA" id="ARBA00022777"/>
    </source>
</evidence>
<dbReference type="GO" id="GO:0005886">
    <property type="term" value="C:plasma membrane"/>
    <property type="evidence" value="ECO:0007669"/>
    <property type="project" value="TreeGrafter"/>
</dbReference>
<evidence type="ECO:0000313" key="11">
    <source>
        <dbReference type="Proteomes" id="UP000642748"/>
    </source>
</evidence>
<evidence type="ECO:0000256" key="3">
    <source>
        <dbReference type="ARBA" id="ARBA00022553"/>
    </source>
</evidence>
<evidence type="ECO:0000256" key="8">
    <source>
        <dbReference type="SAM" id="MobiDB-lite"/>
    </source>
</evidence>
<dbReference type="GO" id="GO:0000160">
    <property type="term" value="P:phosphorelay signal transduction system"/>
    <property type="evidence" value="ECO:0007669"/>
    <property type="project" value="TreeGrafter"/>
</dbReference>
<keyword evidence="3" id="KW-0597">Phosphoprotein</keyword>
<organism evidence="10 11">
    <name type="scientific">Rugosimonospora africana</name>
    <dbReference type="NCBI Taxonomy" id="556532"/>
    <lineage>
        <taxon>Bacteria</taxon>
        <taxon>Bacillati</taxon>
        <taxon>Actinomycetota</taxon>
        <taxon>Actinomycetes</taxon>
        <taxon>Micromonosporales</taxon>
        <taxon>Micromonosporaceae</taxon>
        <taxon>Rugosimonospora</taxon>
    </lineage>
</organism>
<accession>A0A8J3VTC2</accession>
<keyword evidence="4" id="KW-0808">Transferase</keyword>
<dbReference type="PROSITE" id="PS50109">
    <property type="entry name" value="HIS_KIN"/>
    <property type="match status" value="1"/>
</dbReference>
<dbReference type="Pfam" id="PF02518">
    <property type="entry name" value="HATPase_c"/>
    <property type="match status" value="1"/>
</dbReference>
<dbReference type="InterPro" id="IPR036890">
    <property type="entry name" value="HATPase_C_sf"/>
</dbReference>
<dbReference type="Proteomes" id="UP000642748">
    <property type="component" value="Unassembled WGS sequence"/>
</dbReference>
<dbReference type="SUPFAM" id="SSF55874">
    <property type="entry name" value="ATPase domain of HSP90 chaperone/DNA topoisomerase II/histidine kinase"/>
    <property type="match status" value="1"/>
</dbReference>
<dbReference type="InterPro" id="IPR003594">
    <property type="entry name" value="HATPase_dom"/>
</dbReference>
<feature type="region of interest" description="Disordered" evidence="8">
    <location>
        <begin position="413"/>
        <end position="447"/>
    </location>
</feature>
<evidence type="ECO:0000256" key="1">
    <source>
        <dbReference type="ARBA" id="ARBA00000085"/>
    </source>
</evidence>
<comment type="caution">
    <text evidence="10">The sequence shown here is derived from an EMBL/GenBank/DDBJ whole genome shotgun (WGS) entry which is preliminary data.</text>
</comment>
<dbReference type="PANTHER" id="PTHR45436">
    <property type="entry name" value="SENSOR HISTIDINE KINASE YKOH"/>
    <property type="match status" value="1"/>
</dbReference>
<dbReference type="InterPro" id="IPR050428">
    <property type="entry name" value="TCS_sensor_his_kinase"/>
</dbReference>
<keyword evidence="11" id="KW-1185">Reference proteome</keyword>